<reference evidence="6 7" key="1">
    <citation type="submission" date="2019-01" db="EMBL/GenBank/DDBJ databases">
        <title>Novel species of Nocardioides.</title>
        <authorList>
            <person name="Liu Q."/>
            <person name="X Y.-H."/>
        </authorList>
    </citation>
    <scope>NUCLEOTIDE SEQUENCE [LARGE SCALE GENOMIC DNA]</scope>
    <source>
        <strain evidence="6 7">HLT2-9</strain>
    </source>
</reference>
<evidence type="ECO:0000256" key="2">
    <source>
        <dbReference type="ARBA" id="ARBA00023125"/>
    </source>
</evidence>
<keyword evidence="2" id="KW-0238">DNA-binding</keyword>
<sequence>MVAAYSSTALARAGTHVVSALVIVVGIALLGRESGDEAFMAIVFGAAWLMGFVVAQRSGQLVRLTGDNRDLADRLASATAVLAEAEDRRRRGGVAPAPADLAVLTGRELEVARAVASGMSNAEIAQHLVISEWTVKTHVASILRKLRLRDRTQVVVAAYESGLVRPAAPPEGATADD</sequence>
<dbReference type="GO" id="GO:0006355">
    <property type="term" value="P:regulation of DNA-templated transcription"/>
    <property type="evidence" value="ECO:0007669"/>
    <property type="project" value="InterPro"/>
</dbReference>
<dbReference type="AlphaFoldDB" id="A0A4Q2T7F7"/>
<evidence type="ECO:0000259" key="5">
    <source>
        <dbReference type="PROSITE" id="PS50043"/>
    </source>
</evidence>
<dbReference type="InterPro" id="IPR000792">
    <property type="entry name" value="Tscrpt_reg_LuxR_C"/>
</dbReference>
<protein>
    <submittedName>
        <fullName evidence="6">Response regulator transcription factor</fullName>
    </submittedName>
</protein>
<keyword evidence="1" id="KW-0805">Transcription regulation</keyword>
<dbReference type="SUPFAM" id="SSF46894">
    <property type="entry name" value="C-terminal effector domain of the bipartite response regulators"/>
    <property type="match status" value="1"/>
</dbReference>
<dbReference type="PANTHER" id="PTHR44688">
    <property type="entry name" value="DNA-BINDING TRANSCRIPTIONAL ACTIVATOR DEVR_DOSR"/>
    <property type="match status" value="1"/>
</dbReference>
<dbReference type="Proteomes" id="UP000291101">
    <property type="component" value="Unassembled WGS sequence"/>
</dbReference>
<keyword evidence="4" id="KW-0812">Transmembrane</keyword>
<proteinExistence type="predicted"/>
<dbReference type="EMBL" id="SDWV01000001">
    <property type="protein sequence ID" value="RYC14876.1"/>
    <property type="molecule type" value="Genomic_DNA"/>
</dbReference>
<dbReference type="PANTHER" id="PTHR44688:SF16">
    <property type="entry name" value="DNA-BINDING TRANSCRIPTIONAL ACTIVATOR DEVR_DOSR"/>
    <property type="match status" value="1"/>
</dbReference>
<gene>
    <name evidence="6" type="ORF">EUA94_00225</name>
</gene>
<keyword evidence="7" id="KW-1185">Reference proteome</keyword>
<organism evidence="6 7">
    <name type="scientific">Nocardioides zhouii</name>
    <dbReference type="NCBI Taxonomy" id="1168729"/>
    <lineage>
        <taxon>Bacteria</taxon>
        <taxon>Bacillati</taxon>
        <taxon>Actinomycetota</taxon>
        <taxon>Actinomycetes</taxon>
        <taxon>Propionibacteriales</taxon>
        <taxon>Nocardioidaceae</taxon>
        <taxon>Nocardioides</taxon>
    </lineage>
</organism>
<evidence type="ECO:0000256" key="1">
    <source>
        <dbReference type="ARBA" id="ARBA00023015"/>
    </source>
</evidence>
<dbReference type="PROSITE" id="PS50043">
    <property type="entry name" value="HTH_LUXR_2"/>
    <property type="match status" value="1"/>
</dbReference>
<keyword evidence="3" id="KW-0804">Transcription</keyword>
<name>A0A4Q2T7F7_9ACTN</name>
<evidence type="ECO:0000256" key="4">
    <source>
        <dbReference type="SAM" id="Phobius"/>
    </source>
</evidence>
<feature type="transmembrane region" description="Helical" evidence="4">
    <location>
        <begin position="38"/>
        <end position="55"/>
    </location>
</feature>
<dbReference type="GO" id="GO:0003677">
    <property type="term" value="F:DNA binding"/>
    <property type="evidence" value="ECO:0007669"/>
    <property type="project" value="UniProtKB-KW"/>
</dbReference>
<keyword evidence="4" id="KW-1133">Transmembrane helix</keyword>
<dbReference type="InterPro" id="IPR036388">
    <property type="entry name" value="WH-like_DNA-bd_sf"/>
</dbReference>
<evidence type="ECO:0000313" key="6">
    <source>
        <dbReference type="EMBL" id="RYC14876.1"/>
    </source>
</evidence>
<dbReference type="PROSITE" id="PS00622">
    <property type="entry name" value="HTH_LUXR_1"/>
    <property type="match status" value="1"/>
</dbReference>
<accession>A0A4Q2T7F7</accession>
<dbReference type="OrthoDB" id="3789334at2"/>
<feature type="transmembrane region" description="Helical" evidence="4">
    <location>
        <begin position="9"/>
        <end position="32"/>
    </location>
</feature>
<dbReference type="InterPro" id="IPR016032">
    <property type="entry name" value="Sig_transdc_resp-reg_C-effctor"/>
</dbReference>
<keyword evidence="4" id="KW-0472">Membrane</keyword>
<dbReference type="Pfam" id="PF00196">
    <property type="entry name" value="GerE"/>
    <property type="match status" value="1"/>
</dbReference>
<dbReference type="PRINTS" id="PR00038">
    <property type="entry name" value="HTHLUXR"/>
</dbReference>
<feature type="domain" description="HTH luxR-type" evidence="5">
    <location>
        <begin position="97"/>
        <end position="162"/>
    </location>
</feature>
<comment type="caution">
    <text evidence="6">The sequence shown here is derived from an EMBL/GenBank/DDBJ whole genome shotgun (WGS) entry which is preliminary data.</text>
</comment>
<dbReference type="CDD" id="cd06170">
    <property type="entry name" value="LuxR_C_like"/>
    <property type="match status" value="1"/>
</dbReference>
<evidence type="ECO:0000256" key="3">
    <source>
        <dbReference type="ARBA" id="ARBA00023163"/>
    </source>
</evidence>
<dbReference type="SMART" id="SM00421">
    <property type="entry name" value="HTH_LUXR"/>
    <property type="match status" value="1"/>
</dbReference>
<dbReference type="Gene3D" id="1.10.10.10">
    <property type="entry name" value="Winged helix-like DNA-binding domain superfamily/Winged helix DNA-binding domain"/>
    <property type="match status" value="1"/>
</dbReference>
<evidence type="ECO:0000313" key="7">
    <source>
        <dbReference type="Proteomes" id="UP000291101"/>
    </source>
</evidence>